<evidence type="ECO:0000313" key="8">
    <source>
        <dbReference type="WBParaSite" id="ECPE_0001183701-mRNA-1"/>
    </source>
</evidence>
<keyword evidence="7" id="KW-1185">Reference proteome</keyword>
<feature type="compositionally biased region" description="Acidic residues" evidence="4">
    <location>
        <begin position="195"/>
        <end position="223"/>
    </location>
</feature>
<organism evidence="8">
    <name type="scientific">Echinostoma caproni</name>
    <dbReference type="NCBI Taxonomy" id="27848"/>
    <lineage>
        <taxon>Eukaryota</taxon>
        <taxon>Metazoa</taxon>
        <taxon>Spiralia</taxon>
        <taxon>Lophotrochozoa</taxon>
        <taxon>Platyhelminthes</taxon>
        <taxon>Trematoda</taxon>
        <taxon>Digenea</taxon>
        <taxon>Plagiorchiida</taxon>
        <taxon>Echinostomata</taxon>
        <taxon>Echinostomatoidea</taxon>
        <taxon>Echinostomatidae</taxon>
        <taxon>Echinostoma</taxon>
    </lineage>
</organism>
<proteinExistence type="predicted"/>
<dbReference type="Gene3D" id="2.60.120.650">
    <property type="entry name" value="Cupin"/>
    <property type="match status" value="1"/>
</dbReference>
<feature type="region of interest" description="Disordered" evidence="4">
    <location>
        <begin position="174"/>
        <end position="225"/>
    </location>
</feature>
<dbReference type="GO" id="GO:0006357">
    <property type="term" value="P:regulation of transcription by RNA polymerase II"/>
    <property type="evidence" value="ECO:0007669"/>
    <property type="project" value="TreeGrafter"/>
</dbReference>
<gene>
    <name evidence="6" type="ORF">ECPE_LOCUS11802</name>
</gene>
<dbReference type="WBParaSite" id="ECPE_0001183701-mRNA-1">
    <property type="protein sequence ID" value="ECPE_0001183701-mRNA-1"/>
    <property type="gene ID" value="ECPE_0001183701"/>
</dbReference>
<evidence type="ECO:0000256" key="1">
    <source>
        <dbReference type="ARBA" id="ARBA00004123"/>
    </source>
</evidence>
<dbReference type="GO" id="GO:0000785">
    <property type="term" value="C:chromatin"/>
    <property type="evidence" value="ECO:0007669"/>
    <property type="project" value="TreeGrafter"/>
</dbReference>
<dbReference type="EMBL" id="UZAN01051549">
    <property type="protein sequence ID" value="VDP88977.1"/>
    <property type="molecule type" value="Genomic_DNA"/>
</dbReference>
<feature type="compositionally biased region" description="Low complexity" evidence="4">
    <location>
        <begin position="325"/>
        <end position="344"/>
    </location>
</feature>
<dbReference type="PANTHER" id="PTHR12549">
    <property type="entry name" value="JMJC DOMAIN-CONTAINING HISTONE DEMETHYLATION PROTEIN"/>
    <property type="match status" value="1"/>
</dbReference>
<dbReference type="SUPFAM" id="SSF51197">
    <property type="entry name" value="Clavaminate synthase-like"/>
    <property type="match status" value="1"/>
</dbReference>
<name>A0A183AXW7_9TREM</name>
<evidence type="ECO:0000313" key="6">
    <source>
        <dbReference type="EMBL" id="VDP88977.1"/>
    </source>
</evidence>
<feature type="compositionally biased region" description="Basic and acidic residues" evidence="4">
    <location>
        <begin position="253"/>
        <end position="264"/>
    </location>
</feature>
<dbReference type="InterPro" id="IPR045109">
    <property type="entry name" value="LSDs-like"/>
</dbReference>
<protein>
    <submittedName>
        <fullName evidence="8">JmjC domain-containing protein</fullName>
    </submittedName>
</protein>
<dbReference type="PANTHER" id="PTHR12549:SF38">
    <property type="entry name" value="JMJC DOMAIN-CONTAINING HISTONE DEMETHYLASE 2, ISOFORM A"/>
    <property type="match status" value="1"/>
</dbReference>
<dbReference type="InterPro" id="IPR003347">
    <property type="entry name" value="JmjC_dom"/>
</dbReference>
<dbReference type="GO" id="GO:0046872">
    <property type="term" value="F:metal ion binding"/>
    <property type="evidence" value="ECO:0007669"/>
    <property type="project" value="UniProtKB-KW"/>
</dbReference>
<dbReference type="GO" id="GO:0032454">
    <property type="term" value="F:histone H3K9 demethylase activity"/>
    <property type="evidence" value="ECO:0007669"/>
    <property type="project" value="InterPro"/>
</dbReference>
<feature type="compositionally biased region" description="Low complexity" evidence="4">
    <location>
        <begin position="372"/>
        <end position="381"/>
    </location>
</feature>
<sequence>MWKLVYFSVASTQHSPGFQFVFLTDCGPPGALWHIFLPEDMPALREFLIQITEEESGAPLEPGSDPIHDQLFYLDQPLLDRLYACMGVLPCTIVQFRGDAVFIPAGAAHQVRNLNSCIKAAVDFVSPEHLPQCFQLIEEFRRLSSTHQNHEDKLQVKNMLFHAVKDALSVLLTSDPPPAAALQPGKSLRRKLPTDDGDEEDESGEDDNGDEEEDEEGEEEEETSSAYNCAMSDLFDADRLASAQLIRPSLLMKSEERDGTDHKPVPMNTSPVRAPSRISHPPPPPVSGLDWVTNRTKSIGSSSSNGASSRINKTSRSRLPITVTSSRSSNSPSSHVKSPSRPHSAGSDPHMQTPSPPSSVSAAVRCKPAPPSSTSSSTSTSRAGLYDSHYLMDAGLTHRSGTEQRDFVVSGSQLG</sequence>
<feature type="domain" description="JmjC" evidence="5">
    <location>
        <begin position="1"/>
        <end position="141"/>
    </location>
</feature>
<reference evidence="6 7" key="2">
    <citation type="submission" date="2018-11" db="EMBL/GenBank/DDBJ databases">
        <authorList>
            <consortium name="Pathogen Informatics"/>
        </authorList>
    </citation>
    <scope>NUCLEOTIDE SEQUENCE [LARGE SCALE GENOMIC DNA]</scope>
    <source>
        <strain evidence="6 7">Egypt</strain>
    </source>
</reference>
<keyword evidence="3" id="KW-0539">Nucleus</keyword>
<evidence type="ECO:0000256" key="3">
    <source>
        <dbReference type="ARBA" id="ARBA00023242"/>
    </source>
</evidence>
<feature type="region of interest" description="Disordered" evidence="4">
    <location>
        <begin position="251"/>
        <end position="383"/>
    </location>
</feature>
<evidence type="ECO:0000259" key="5">
    <source>
        <dbReference type="PROSITE" id="PS51184"/>
    </source>
</evidence>
<dbReference type="AlphaFoldDB" id="A0A183AXW7"/>
<evidence type="ECO:0000256" key="2">
    <source>
        <dbReference type="ARBA" id="ARBA00022723"/>
    </source>
</evidence>
<comment type="subcellular location">
    <subcellularLocation>
        <location evidence="1">Nucleus</location>
    </subcellularLocation>
</comment>
<dbReference type="GO" id="GO:0003712">
    <property type="term" value="F:transcription coregulator activity"/>
    <property type="evidence" value="ECO:0007669"/>
    <property type="project" value="TreeGrafter"/>
</dbReference>
<dbReference type="GO" id="GO:0000118">
    <property type="term" value="C:histone deacetylase complex"/>
    <property type="evidence" value="ECO:0007669"/>
    <property type="project" value="TreeGrafter"/>
</dbReference>
<dbReference type="SMART" id="SM00558">
    <property type="entry name" value="JmjC"/>
    <property type="match status" value="1"/>
</dbReference>
<accession>A0A183AXW7</accession>
<dbReference type="Proteomes" id="UP000272942">
    <property type="component" value="Unassembled WGS sequence"/>
</dbReference>
<reference evidence="8" key="1">
    <citation type="submission" date="2016-06" db="UniProtKB">
        <authorList>
            <consortium name="WormBaseParasite"/>
        </authorList>
    </citation>
    <scope>IDENTIFICATION</scope>
</reference>
<keyword evidence="2" id="KW-0479">Metal-binding</keyword>
<dbReference type="Pfam" id="PF02373">
    <property type="entry name" value="JmjC"/>
    <property type="match status" value="1"/>
</dbReference>
<dbReference type="PROSITE" id="PS51184">
    <property type="entry name" value="JMJC"/>
    <property type="match status" value="1"/>
</dbReference>
<dbReference type="GO" id="GO:0031490">
    <property type="term" value="F:chromatin DNA binding"/>
    <property type="evidence" value="ECO:0007669"/>
    <property type="project" value="TreeGrafter"/>
</dbReference>
<evidence type="ECO:0000256" key="4">
    <source>
        <dbReference type="SAM" id="MobiDB-lite"/>
    </source>
</evidence>
<dbReference type="OrthoDB" id="1667110at2759"/>
<feature type="compositionally biased region" description="Low complexity" evidence="4">
    <location>
        <begin position="293"/>
        <end position="312"/>
    </location>
</feature>
<evidence type="ECO:0000313" key="7">
    <source>
        <dbReference type="Proteomes" id="UP000272942"/>
    </source>
</evidence>